<proteinExistence type="predicted"/>
<reference evidence="1 2" key="1">
    <citation type="submission" date="2022-05" db="EMBL/GenBank/DDBJ databases">
        <authorList>
            <consortium name="Genoscope - CEA"/>
            <person name="William W."/>
        </authorList>
    </citation>
    <scope>NUCLEOTIDE SEQUENCE [LARGE SCALE GENOMIC DNA]</scope>
</reference>
<evidence type="ECO:0000313" key="2">
    <source>
        <dbReference type="Proteomes" id="UP001159428"/>
    </source>
</evidence>
<comment type="caution">
    <text evidence="1">The sequence shown here is derived from an EMBL/GenBank/DDBJ whole genome shotgun (WGS) entry which is preliminary data.</text>
</comment>
<evidence type="ECO:0000313" key="1">
    <source>
        <dbReference type="EMBL" id="CAH3043430.1"/>
    </source>
</evidence>
<dbReference type="AlphaFoldDB" id="A0AAU9W419"/>
<dbReference type="InterPro" id="IPR023398">
    <property type="entry name" value="TIF_eIF4e-like"/>
</dbReference>
<dbReference type="EMBL" id="CALNXJ010000007">
    <property type="protein sequence ID" value="CAH3043430.1"/>
    <property type="molecule type" value="Genomic_DNA"/>
</dbReference>
<accession>A0AAU9W419</accession>
<name>A0AAU9W419_9CNID</name>
<dbReference type="Proteomes" id="UP001159428">
    <property type="component" value="Unassembled WGS sequence"/>
</dbReference>
<dbReference type="Gene3D" id="3.30.760.10">
    <property type="entry name" value="RNA Cap, Translation Initiation Factor Eif4e"/>
    <property type="match status" value="1"/>
</dbReference>
<keyword evidence="2" id="KW-1185">Reference proteome</keyword>
<protein>
    <submittedName>
        <fullName evidence="1">Uncharacterized protein</fullName>
    </submittedName>
</protein>
<gene>
    <name evidence="1" type="ORF">PMEA_00031546</name>
</gene>
<sequence>MAASLPNNDDKKWLIFEDDMPIDDFLKRNPPSQIEGSQYSYLCVRHSDFSKIKSPDEASLRKECDSHIENFGEMTSDYILQLAEKYDYKTRKWLIHPESYGSASQKQSAMVSLVMPQRSAEKAMKITRM</sequence>
<organism evidence="1 2">
    <name type="scientific">Pocillopora meandrina</name>
    <dbReference type="NCBI Taxonomy" id="46732"/>
    <lineage>
        <taxon>Eukaryota</taxon>
        <taxon>Metazoa</taxon>
        <taxon>Cnidaria</taxon>
        <taxon>Anthozoa</taxon>
        <taxon>Hexacorallia</taxon>
        <taxon>Scleractinia</taxon>
        <taxon>Astrocoeniina</taxon>
        <taxon>Pocilloporidae</taxon>
        <taxon>Pocillopora</taxon>
    </lineage>
</organism>